<accession>A0A5C3NMG8</accession>
<proteinExistence type="predicted"/>
<dbReference type="SUPFAM" id="SSF51905">
    <property type="entry name" value="FAD/NAD(P)-binding domain"/>
    <property type="match status" value="1"/>
</dbReference>
<dbReference type="Proteomes" id="UP000305948">
    <property type="component" value="Unassembled WGS sequence"/>
</dbReference>
<dbReference type="Pfam" id="PF13450">
    <property type="entry name" value="NAD_binding_8"/>
    <property type="match status" value="1"/>
</dbReference>
<dbReference type="Gene3D" id="3.50.50.60">
    <property type="entry name" value="FAD/NAD(P)-binding domain"/>
    <property type="match status" value="1"/>
</dbReference>
<dbReference type="GO" id="GO:0016491">
    <property type="term" value="F:oxidoreductase activity"/>
    <property type="evidence" value="ECO:0007669"/>
    <property type="project" value="TreeGrafter"/>
</dbReference>
<reference evidence="3 4" key="1">
    <citation type="journal article" date="2019" name="Nat. Ecol. Evol.">
        <title>Megaphylogeny resolves global patterns of mushroom evolution.</title>
        <authorList>
            <person name="Varga T."/>
            <person name="Krizsan K."/>
            <person name="Foldi C."/>
            <person name="Dima B."/>
            <person name="Sanchez-Garcia M."/>
            <person name="Sanchez-Ramirez S."/>
            <person name="Szollosi G.J."/>
            <person name="Szarkandi J.G."/>
            <person name="Papp V."/>
            <person name="Albert L."/>
            <person name="Andreopoulos W."/>
            <person name="Angelini C."/>
            <person name="Antonin V."/>
            <person name="Barry K.W."/>
            <person name="Bougher N.L."/>
            <person name="Buchanan P."/>
            <person name="Buyck B."/>
            <person name="Bense V."/>
            <person name="Catcheside P."/>
            <person name="Chovatia M."/>
            <person name="Cooper J."/>
            <person name="Damon W."/>
            <person name="Desjardin D."/>
            <person name="Finy P."/>
            <person name="Geml J."/>
            <person name="Haridas S."/>
            <person name="Hughes K."/>
            <person name="Justo A."/>
            <person name="Karasinski D."/>
            <person name="Kautmanova I."/>
            <person name="Kiss B."/>
            <person name="Kocsube S."/>
            <person name="Kotiranta H."/>
            <person name="LaButti K.M."/>
            <person name="Lechner B.E."/>
            <person name="Liimatainen K."/>
            <person name="Lipzen A."/>
            <person name="Lukacs Z."/>
            <person name="Mihaltcheva S."/>
            <person name="Morgado L.N."/>
            <person name="Niskanen T."/>
            <person name="Noordeloos M.E."/>
            <person name="Ohm R.A."/>
            <person name="Ortiz-Santana B."/>
            <person name="Ovrebo C."/>
            <person name="Racz N."/>
            <person name="Riley R."/>
            <person name="Savchenko A."/>
            <person name="Shiryaev A."/>
            <person name="Soop K."/>
            <person name="Spirin V."/>
            <person name="Szebenyi C."/>
            <person name="Tomsovsky M."/>
            <person name="Tulloss R.E."/>
            <person name="Uehling J."/>
            <person name="Grigoriev I.V."/>
            <person name="Vagvolgyi C."/>
            <person name="Papp T."/>
            <person name="Martin F.M."/>
            <person name="Miettinen O."/>
            <person name="Hibbett D.S."/>
            <person name="Nagy L.G."/>
        </authorList>
    </citation>
    <scope>NUCLEOTIDE SEQUENCE [LARGE SCALE GENOMIC DNA]</scope>
    <source>
        <strain evidence="3 4">OMC1185</strain>
    </source>
</reference>
<evidence type="ECO:0000256" key="2">
    <source>
        <dbReference type="SAM" id="Phobius"/>
    </source>
</evidence>
<dbReference type="STRING" id="5364.A0A5C3NMG8"/>
<evidence type="ECO:0000313" key="4">
    <source>
        <dbReference type="Proteomes" id="UP000305948"/>
    </source>
</evidence>
<dbReference type="AlphaFoldDB" id="A0A5C3NMG8"/>
<organism evidence="3 4">
    <name type="scientific">Heliocybe sulcata</name>
    <dbReference type="NCBI Taxonomy" id="5364"/>
    <lineage>
        <taxon>Eukaryota</taxon>
        <taxon>Fungi</taxon>
        <taxon>Dikarya</taxon>
        <taxon>Basidiomycota</taxon>
        <taxon>Agaricomycotina</taxon>
        <taxon>Agaricomycetes</taxon>
        <taxon>Gloeophyllales</taxon>
        <taxon>Gloeophyllaceae</taxon>
        <taxon>Heliocybe</taxon>
    </lineage>
</organism>
<sequence length="543" mass="60053">MANPTVKVAVLGSGLAGLTAAYLLTKVPQNDETQYEVHVFEKAPSLGMDAYSVSLSTGDEDFRVDVPMRSFQGGYYPRLLKLYKELGVSFKKSDFSYSFSFAAPTRAGCHTIVTNMIYNGSSGMRGVSLPSVLKAQYQQVKETVPRLALQYSAIALFVLATMQLLLNYVRLLVMAAPLFRSSQVPHMTFCQWARHTAPSGSLARFTSADSAWIEFLTSVVLPLFSAVCTASEADIMQHPVEEILDYIWLTIFTHHYVVTNGVCDVVRRLSASMEHVHVSSPISDIMPDPANPRLISLQCIDARGTAHTYNGFSHIIFATQANHAAELLSCYLSNLPPDSPQSHFVRDQIQCLQSFTYRPSIVINHTDESLLPEDPHDRRDLNLVCLSDTARHTKSRDQNSEGSICVSPSYTMATHSLREPGSSRVVYQTTNPIVSPRKDSILSIARMERAVLTLDAKKALRDLYVPPSQSSRQKHQRAALSSGTLGRLQGMPEEQRTWPQNRRPPGIWFCGSYAYQGIPLLEGCVVSAANVVEQGISAQQAET</sequence>
<gene>
    <name evidence="3" type="ORF">OE88DRAFT_1722463</name>
</gene>
<dbReference type="PANTHER" id="PTHR42923:SF17">
    <property type="entry name" value="AMINE OXIDASE DOMAIN-CONTAINING PROTEIN"/>
    <property type="match status" value="1"/>
</dbReference>
<dbReference type="InterPro" id="IPR050464">
    <property type="entry name" value="Zeta_carotene_desat/Oxidored"/>
</dbReference>
<keyword evidence="2" id="KW-1133">Transmembrane helix</keyword>
<dbReference type="OrthoDB" id="1111734at2759"/>
<feature type="region of interest" description="Disordered" evidence="1">
    <location>
        <begin position="466"/>
        <end position="501"/>
    </location>
</feature>
<dbReference type="EMBL" id="ML213503">
    <property type="protein sequence ID" value="TFK57666.1"/>
    <property type="molecule type" value="Genomic_DNA"/>
</dbReference>
<evidence type="ECO:0000313" key="3">
    <source>
        <dbReference type="EMBL" id="TFK57666.1"/>
    </source>
</evidence>
<keyword evidence="4" id="KW-1185">Reference proteome</keyword>
<evidence type="ECO:0000256" key="1">
    <source>
        <dbReference type="SAM" id="MobiDB-lite"/>
    </source>
</evidence>
<dbReference type="InterPro" id="IPR036188">
    <property type="entry name" value="FAD/NAD-bd_sf"/>
</dbReference>
<name>A0A5C3NMG8_9AGAM</name>
<feature type="transmembrane region" description="Helical" evidence="2">
    <location>
        <begin position="151"/>
        <end position="173"/>
    </location>
</feature>
<protein>
    <submittedName>
        <fullName evidence="3">FAD/NAD(P)-binding domain-containing protein</fullName>
    </submittedName>
</protein>
<keyword evidence="2" id="KW-0812">Transmembrane</keyword>
<dbReference type="PANTHER" id="PTHR42923">
    <property type="entry name" value="PROTOPORPHYRINOGEN OXIDASE"/>
    <property type="match status" value="1"/>
</dbReference>
<keyword evidence="2" id="KW-0472">Membrane</keyword>